<dbReference type="InterPro" id="IPR025365">
    <property type="entry name" value="DUF4269"/>
</dbReference>
<dbReference type="SUPFAM" id="SSF81301">
    <property type="entry name" value="Nucleotidyltransferase"/>
    <property type="match status" value="1"/>
</dbReference>
<dbReference type="Proteomes" id="UP000515291">
    <property type="component" value="Chromosome"/>
</dbReference>
<reference evidence="2" key="1">
    <citation type="journal article" date="2020" name="Mol. Plant Microbe">
        <title>Rhizobial microsymbionts of the narrowly endemic Oxytropis species growing in Kamchatka are characterized by significant genetic diversity and possess a set of genes that are associated with T3SS and T6SS secretion systems and can affect the development of symbiosis.</title>
        <authorList>
            <person name="Safronova V."/>
            <person name="Guro P."/>
            <person name="Sazanova A."/>
            <person name="Kuznetsova I."/>
            <person name="Belimov A."/>
            <person name="Yakubov V."/>
            <person name="Chirak E."/>
            <person name="Afonin A."/>
            <person name="Gogolev Y."/>
            <person name="Andronov E."/>
            <person name="Tikhonovich I."/>
        </authorList>
    </citation>
    <scope>NUCLEOTIDE SEQUENCE [LARGE SCALE GENOMIC DNA]</scope>
    <source>
        <strain evidence="2">581</strain>
    </source>
</reference>
<protein>
    <submittedName>
        <fullName evidence="1">DUF4269 domain-containing protein</fullName>
    </submittedName>
</protein>
<dbReference type="Pfam" id="PF14091">
    <property type="entry name" value="DUF4269"/>
    <property type="match status" value="1"/>
</dbReference>
<dbReference type="AlphaFoldDB" id="A0A7G6U4J7"/>
<accession>A0A7G6U4J7</accession>
<proteinExistence type="predicted"/>
<dbReference type="InterPro" id="IPR043519">
    <property type="entry name" value="NT_sf"/>
</dbReference>
<sequence length="177" mass="19608">MTERPTYQEALRRTNLLRILAPFDPHVVGTLPLGLARPGSDIDIVCCATDRSSVATLLWEHFREADDFALYQWSARGRPVVAKLSTYGWPFEIFVSSTPVQDQAGWRHFEVEKRLLTLGGPAFHTAICALQAGGVKTEPAFARALKLEGDPYAVLYDLFSTSDNQLNAVLRAQGFAV</sequence>
<dbReference type="RefSeq" id="WP_184512503.1">
    <property type="nucleotide sequence ID" value="NZ_CP050292.1"/>
</dbReference>
<name>A0A7G6U4J7_9BRAD</name>
<organism evidence="1 2">
    <name type="scientific">Tardiphaga robiniae</name>
    <dbReference type="NCBI Taxonomy" id="943830"/>
    <lineage>
        <taxon>Bacteria</taxon>
        <taxon>Pseudomonadati</taxon>
        <taxon>Pseudomonadota</taxon>
        <taxon>Alphaproteobacteria</taxon>
        <taxon>Hyphomicrobiales</taxon>
        <taxon>Nitrobacteraceae</taxon>
        <taxon>Tardiphaga</taxon>
    </lineage>
</organism>
<dbReference type="EMBL" id="CP050292">
    <property type="protein sequence ID" value="QND73929.1"/>
    <property type="molecule type" value="Genomic_DNA"/>
</dbReference>
<dbReference type="KEGG" id="trb:HB776_24075"/>
<evidence type="ECO:0000313" key="1">
    <source>
        <dbReference type="EMBL" id="QND73929.1"/>
    </source>
</evidence>
<evidence type="ECO:0000313" key="2">
    <source>
        <dbReference type="Proteomes" id="UP000515291"/>
    </source>
</evidence>
<gene>
    <name evidence="1" type="ORF">HB776_24075</name>
</gene>